<dbReference type="CDD" id="cd07187">
    <property type="entry name" value="YvcK_like"/>
    <property type="match status" value="1"/>
</dbReference>
<evidence type="ECO:0000313" key="1">
    <source>
        <dbReference type="EMBL" id="CAE4608361.1"/>
    </source>
</evidence>
<dbReference type="PANTHER" id="PTHR31240">
    <property type="entry name" value="MATERNAL EFFECT EMBRYO ARREST 18"/>
    <property type="match status" value="1"/>
</dbReference>
<organism evidence="1">
    <name type="scientific">Ditylum brightwellii</name>
    <dbReference type="NCBI Taxonomy" id="49249"/>
    <lineage>
        <taxon>Eukaryota</taxon>
        <taxon>Sar</taxon>
        <taxon>Stramenopiles</taxon>
        <taxon>Ochrophyta</taxon>
        <taxon>Bacillariophyta</taxon>
        <taxon>Mediophyceae</taxon>
        <taxon>Lithodesmiophycidae</taxon>
        <taxon>Lithodesmiales</taxon>
        <taxon>Lithodesmiaceae</taxon>
        <taxon>Ditylum</taxon>
    </lineage>
</organism>
<proteinExistence type="predicted"/>
<accession>A0A7S4VN99</accession>
<dbReference type="GO" id="GO:0043743">
    <property type="term" value="F:LPPG:FO 2-phospho-L-lactate transferase activity"/>
    <property type="evidence" value="ECO:0007669"/>
    <property type="project" value="InterPro"/>
</dbReference>
<evidence type="ECO:0008006" key="2">
    <source>
        <dbReference type="Google" id="ProtNLM"/>
    </source>
</evidence>
<protein>
    <recommendedName>
        <fullName evidence="2">GAK system CofD-like protein</fullName>
    </recommendedName>
</protein>
<dbReference type="InterPro" id="IPR038136">
    <property type="entry name" value="CofD-like_dom_sf"/>
</dbReference>
<dbReference type="SUPFAM" id="SSF142338">
    <property type="entry name" value="CofD-like"/>
    <property type="match status" value="1"/>
</dbReference>
<dbReference type="EMBL" id="HBNS01019495">
    <property type="protein sequence ID" value="CAE4608361.1"/>
    <property type="molecule type" value="Transcribed_RNA"/>
</dbReference>
<reference evidence="1" key="1">
    <citation type="submission" date="2021-01" db="EMBL/GenBank/DDBJ databases">
        <authorList>
            <person name="Corre E."/>
            <person name="Pelletier E."/>
            <person name="Niang G."/>
            <person name="Scheremetjew M."/>
            <person name="Finn R."/>
            <person name="Kale V."/>
            <person name="Holt S."/>
            <person name="Cochrane G."/>
            <person name="Meng A."/>
            <person name="Brown T."/>
            <person name="Cohen L."/>
        </authorList>
    </citation>
    <scope>NUCLEOTIDE SEQUENCE</scope>
    <source>
        <strain evidence="1">GSO104</strain>
    </source>
</reference>
<dbReference type="PANTHER" id="PTHR31240:SF0">
    <property type="entry name" value="MATERNAL EFFECT EMBRYO ARREST 18"/>
    <property type="match status" value="1"/>
</dbReference>
<dbReference type="AlphaFoldDB" id="A0A7S4VN99"/>
<sequence>MTYWKATDGQKRIEQQKCRPQSVYSSPATDSNMIFKQDRRGRHLSWPHAAFDTTTTITISRVARIPDPIRIERFRRAPELGPSVLFFTGGTALRSLSRVIKLYTHNSVHLVTPFDSGGSSAKLRDAFNIPAVGDLRNRIVALADESVRGNPEIATLFAYRLPQNDGVDESDDDSSNNLRKELDDLVSGHHPLVSAVPVPLRDIVRTHLRLFRDAMPSDFDLSGANLGNLMIAGGYLSYPSEERDLESVLFLFTKLLEVRGVVRPTVQSNLHLKATLEDGTVLHGQHHLTQGGKGGGSPISSPVKDLRLMCRSSTSNNPSVCEIGEDLCSDIMQADLIVYPMGSFYTSVIANLLPRGVGRILLESPAGCPRVYVPNTGVDPEQFGMTLSDCVRTITHYALRDVDEEMKETITPSDADVCKVVNIVLMDVDDGNYPGIILDVDVVENIGVRVLRLDLADIDAVQCLHPRKLTEALLSFC</sequence>
<dbReference type="InterPro" id="IPR002882">
    <property type="entry name" value="CofD"/>
</dbReference>
<dbReference type="Gene3D" id="3.40.50.10680">
    <property type="entry name" value="CofD-like domains"/>
    <property type="match status" value="1"/>
</dbReference>
<gene>
    <name evidence="1" type="ORF">DBRI00130_LOCUS15517</name>
</gene>
<dbReference type="NCBIfam" id="TIGR04357">
    <property type="entry name" value="CofD_rel_GAK"/>
    <property type="match status" value="1"/>
</dbReference>
<dbReference type="InterPro" id="IPR027591">
    <property type="entry name" value="CofD-rel_GAK"/>
</dbReference>
<dbReference type="Pfam" id="PF01933">
    <property type="entry name" value="CofD"/>
    <property type="match status" value="1"/>
</dbReference>
<name>A0A7S4VN99_9STRA</name>